<dbReference type="InterPro" id="IPR002173">
    <property type="entry name" value="Carboh/pur_kinase_PfkB_CS"/>
</dbReference>
<evidence type="ECO:0000256" key="3">
    <source>
        <dbReference type="ARBA" id="ARBA00022741"/>
    </source>
</evidence>
<dbReference type="PANTHER" id="PTHR43085">
    <property type="entry name" value="HEXOKINASE FAMILY MEMBER"/>
    <property type="match status" value="1"/>
</dbReference>
<dbReference type="CDD" id="cd01167">
    <property type="entry name" value="bac_FRK"/>
    <property type="match status" value="1"/>
</dbReference>
<evidence type="ECO:0000256" key="2">
    <source>
        <dbReference type="ARBA" id="ARBA00022679"/>
    </source>
</evidence>
<dbReference type="InterPro" id="IPR011611">
    <property type="entry name" value="PfkB_dom"/>
</dbReference>
<evidence type="ECO:0000256" key="5">
    <source>
        <dbReference type="ARBA" id="ARBA00022840"/>
    </source>
</evidence>
<evidence type="ECO:0000259" key="6">
    <source>
        <dbReference type="Pfam" id="PF00294"/>
    </source>
</evidence>
<accession>A0A1V2DVB5</accession>
<dbReference type="GO" id="GO:0005524">
    <property type="term" value="F:ATP binding"/>
    <property type="evidence" value="ECO:0007669"/>
    <property type="project" value="UniProtKB-KW"/>
</dbReference>
<feature type="domain" description="Carbohydrate kinase PfkB" evidence="6">
    <location>
        <begin position="2"/>
        <end position="314"/>
    </location>
</feature>
<dbReference type="SUPFAM" id="SSF53613">
    <property type="entry name" value="Ribokinase-like"/>
    <property type="match status" value="1"/>
</dbReference>
<dbReference type="PROSITE" id="PS00584">
    <property type="entry name" value="PFKB_KINASES_2"/>
    <property type="match status" value="1"/>
</dbReference>
<keyword evidence="5" id="KW-0067">ATP-binding</keyword>
<proteinExistence type="inferred from homology"/>
<keyword evidence="2" id="KW-0808">Transferase</keyword>
<evidence type="ECO:0000256" key="4">
    <source>
        <dbReference type="ARBA" id="ARBA00022777"/>
    </source>
</evidence>
<dbReference type="InterPro" id="IPR050306">
    <property type="entry name" value="PfkB_Carbo_kinase"/>
</dbReference>
<evidence type="ECO:0000313" key="8">
    <source>
        <dbReference type="Proteomes" id="UP000189339"/>
    </source>
</evidence>
<dbReference type="STRING" id="135739.BTO32_04825"/>
<keyword evidence="3" id="KW-0547">Nucleotide-binding</keyword>
<dbReference type="InterPro" id="IPR029056">
    <property type="entry name" value="Ribokinase-like"/>
</dbReference>
<dbReference type="Gene3D" id="3.40.1190.20">
    <property type="match status" value="1"/>
</dbReference>
<dbReference type="OrthoDB" id="9779730at2"/>
<reference evidence="7 8" key="1">
    <citation type="submission" date="2016-12" db="EMBL/GenBank/DDBJ databases">
        <title>Marinobacter lutaoensis whole genome sequencing.</title>
        <authorList>
            <person name="Verma A."/>
            <person name="Krishnamurthi S."/>
        </authorList>
    </citation>
    <scope>NUCLEOTIDE SEQUENCE [LARGE SCALE GENOMIC DNA]</scope>
    <source>
        <strain evidence="7 8">T5054</strain>
    </source>
</reference>
<dbReference type="Pfam" id="PF00294">
    <property type="entry name" value="PfkB"/>
    <property type="match status" value="1"/>
</dbReference>
<protein>
    <recommendedName>
        <fullName evidence="6">Carbohydrate kinase PfkB domain-containing protein</fullName>
    </recommendedName>
</protein>
<dbReference type="GO" id="GO:0016301">
    <property type="term" value="F:kinase activity"/>
    <property type="evidence" value="ECO:0007669"/>
    <property type="project" value="UniProtKB-KW"/>
</dbReference>
<keyword evidence="4" id="KW-0418">Kinase</keyword>
<comment type="similarity">
    <text evidence="1">Belongs to the carbohydrate kinase PfkB family.</text>
</comment>
<dbReference type="EMBL" id="MSCW01000004">
    <property type="protein sequence ID" value="ONF44316.1"/>
    <property type="molecule type" value="Genomic_DNA"/>
</dbReference>
<dbReference type="Proteomes" id="UP000189339">
    <property type="component" value="Unassembled WGS sequence"/>
</dbReference>
<keyword evidence="8" id="KW-1185">Reference proteome</keyword>
<evidence type="ECO:0000256" key="1">
    <source>
        <dbReference type="ARBA" id="ARBA00010688"/>
    </source>
</evidence>
<gene>
    <name evidence="7" type="ORF">BTO32_04825</name>
</gene>
<organism evidence="7 8">
    <name type="scientific">Marinobacter lutaoensis</name>
    <dbReference type="NCBI Taxonomy" id="135739"/>
    <lineage>
        <taxon>Bacteria</taxon>
        <taxon>Pseudomonadati</taxon>
        <taxon>Pseudomonadota</taxon>
        <taxon>Gammaproteobacteria</taxon>
        <taxon>Pseudomonadales</taxon>
        <taxon>Marinobacteraceae</taxon>
        <taxon>Marinobacter</taxon>
    </lineage>
</organism>
<dbReference type="PANTHER" id="PTHR43085:SF1">
    <property type="entry name" value="PSEUDOURIDINE KINASE-RELATED"/>
    <property type="match status" value="1"/>
</dbReference>
<dbReference type="PROSITE" id="PS00583">
    <property type="entry name" value="PFKB_KINASES_1"/>
    <property type="match status" value="1"/>
</dbReference>
<dbReference type="AlphaFoldDB" id="A0A1V2DVB5"/>
<sequence>MMKVISFGEALIDMLSNRVAGTAPDGPETFTRFPGGAPANVAVAVAKLGGRSYFAGKVGRDMFGDCLRDAMAAAGVRTDYLLQTDQAKTALAFVSLDARGERSFEFYRSPSADLLFRPEEFRPAWFAEPGLFHFCSNTLTEPGIRATTLAGIEQARAAGYLISFDVNLRHNLWPAGVDPTPFLWQAIARSDLLKLCREELAFLCRDRTEAQVLERIRAAGVSLILITDGGDPLCYQGTRLAGRLHPPATRAVDTTAAGDAFTGGVLYALAERGIDRDRLAALDDRDQLEAILDLGMRCGAFTVTRKGAFDALPTQADLNA</sequence>
<comment type="caution">
    <text evidence="7">The sequence shown here is derived from an EMBL/GenBank/DDBJ whole genome shotgun (WGS) entry which is preliminary data.</text>
</comment>
<name>A0A1V2DVB5_9GAMM</name>
<evidence type="ECO:0000313" key="7">
    <source>
        <dbReference type="EMBL" id="ONF44316.1"/>
    </source>
</evidence>
<dbReference type="RefSeq" id="WP_076723330.1">
    <property type="nucleotide sequence ID" value="NZ_MSCW01000004.1"/>
</dbReference>